<gene>
    <name evidence="1" type="ORF">SAMN05216178_3300</name>
</gene>
<organism evidence="1 2">
    <name type="scientific">Pseudomonas saponiphila</name>
    <dbReference type="NCBI Taxonomy" id="556534"/>
    <lineage>
        <taxon>Bacteria</taxon>
        <taxon>Pseudomonadati</taxon>
        <taxon>Pseudomonadota</taxon>
        <taxon>Gammaproteobacteria</taxon>
        <taxon>Pseudomonadales</taxon>
        <taxon>Pseudomonadaceae</taxon>
        <taxon>Pseudomonas</taxon>
    </lineage>
</organism>
<dbReference type="RefSeq" id="WP_092315239.1">
    <property type="nucleotide sequence ID" value="NZ_FNTJ01000001.1"/>
</dbReference>
<dbReference type="Proteomes" id="UP000198982">
    <property type="component" value="Unassembled WGS sequence"/>
</dbReference>
<reference evidence="2" key="1">
    <citation type="submission" date="2016-10" db="EMBL/GenBank/DDBJ databases">
        <authorList>
            <person name="Varghese N."/>
            <person name="Submissions S."/>
        </authorList>
    </citation>
    <scope>NUCLEOTIDE SEQUENCE [LARGE SCALE GENOMIC DNA]</scope>
    <source>
        <strain evidence="2">DSM 9751</strain>
    </source>
</reference>
<evidence type="ECO:0000313" key="2">
    <source>
        <dbReference type="Proteomes" id="UP000198982"/>
    </source>
</evidence>
<accession>A0A1H4PFN4</accession>
<evidence type="ECO:0000313" key="1">
    <source>
        <dbReference type="EMBL" id="SEC06229.1"/>
    </source>
</evidence>
<dbReference type="AlphaFoldDB" id="A0A1H4PFN4"/>
<name>A0A1H4PFN4_9PSED</name>
<protein>
    <submittedName>
        <fullName evidence="1">Uncharacterized protein</fullName>
    </submittedName>
</protein>
<keyword evidence="2" id="KW-1185">Reference proteome</keyword>
<proteinExistence type="predicted"/>
<dbReference type="EMBL" id="FNTJ01000001">
    <property type="protein sequence ID" value="SEC06229.1"/>
    <property type="molecule type" value="Genomic_DNA"/>
</dbReference>
<sequence length="123" mass="13816">MSRISIAAATPTTSLALVKFLHQRLGLSLSVAQGYLRRGAEGFFYSARLFHNDHVQREQELRDILAFCNDAQVPLLIIESDPDEQWNGVAPESLQDCAMPQEHLFNMLQAHAEDYQCGQGQDL</sequence>